<accession>A0A1I0EMI3</accession>
<proteinExistence type="predicted"/>
<feature type="transmembrane region" description="Helical" evidence="1">
    <location>
        <begin position="12"/>
        <end position="34"/>
    </location>
</feature>
<gene>
    <name evidence="3" type="ORF">SAMN05216412_1072</name>
</gene>
<dbReference type="Pfam" id="PF03929">
    <property type="entry name" value="PepSY_TM"/>
    <property type="match status" value="1"/>
</dbReference>
<sequence length="364" mass="40849">MRIRRVIFNFHLYMGLAAGLFLVLSGLTGSMIVFREEIETLIHPEWMQADMASNNSNAVSLQTVLDTVKRAYPQDKLLSVRMPRGSQQTYLLKMNDAHGLFVYVDPYSGQLLGGHRQDETFMGWLALVHTELLIGEPGKTILGVSALLLLCMSVTGLILWWPRNGKISRGLKISWSAPTKKLVFDIHRALGIYAVLFLLLIAFTGISLVFNKPVAEFVNFLAASPPRPTPPPSNPDGRGQVNLSIDDLLREADRILPAPTTWVNFPQTPQASVVVRKKLPEEWHPNGRSFIYFDQYTGKVLFVENALTASMGTRIYNNLYPLHIGETGGLTTRVLQLLIGFSPLILFATGYIMWRNRSKVKVRK</sequence>
<protein>
    <submittedName>
        <fullName evidence="3">Uncharacterized iron-regulated membrane protein</fullName>
    </submittedName>
</protein>
<dbReference type="InterPro" id="IPR025711">
    <property type="entry name" value="PepSY"/>
</dbReference>
<name>A0A1I0EMI3_9PROT</name>
<feature type="domain" description="PepSY" evidence="2">
    <location>
        <begin position="59"/>
        <end position="113"/>
    </location>
</feature>
<dbReference type="PANTHER" id="PTHR34219">
    <property type="entry name" value="IRON-REGULATED INNER MEMBRANE PROTEIN-RELATED"/>
    <property type="match status" value="1"/>
</dbReference>
<reference evidence="3 4" key="1">
    <citation type="submission" date="2016-10" db="EMBL/GenBank/DDBJ databases">
        <authorList>
            <person name="de Groot N.N."/>
        </authorList>
    </citation>
    <scope>NUCLEOTIDE SEQUENCE [LARGE SCALE GENOMIC DNA]</scope>
    <source>
        <strain evidence="3 4">Nl7</strain>
    </source>
</reference>
<evidence type="ECO:0000259" key="2">
    <source>
        <dbReference type="Pfam" id="PF03413"/>
    </source>
</evidence>
<organism evidence="3 4">
    <name type="scientific">Nitrosospira multiformis</name>
    <dbReference type="NCBI Taxonomy" id="1231"/>
    <lineage>
        <taxon>Bacteria</taxon>
        <taxon>Pseudomonadati</taxon>
        <taxon>Pseudomonadota</taxon>
        <taxon>Betaproteobacteria</taxon>
        <taxon>Nitrosomonadales</taxon>
        <taxon>Nitrosomonadaceae</taxon>
        <taxon>Nitrosospira</taxon>
    </lineage>
</organism>
<evidence type="ECO:0000313" key="3">
    <source>
        <dbReference type="EMBL" id="SET46681.1"/>
    </source>
</evidence>
<keyword evidence="1" id="KW-0472">Membrane</keyword>
<feature type="transmembrane region" description="Helical" evidence="1">
    <location>
        <begin position="141"/>
        <end position="161"/>
    </location>
</feature>
<keyword evidence="1" id="KW-0812">Transmembrane</keyword>
<keyword evidence="1" id="KW-1133">Transmembrane helix</keyword>
<dbReference type="AlphaFoldDB" id="A0A1I0EMI3"/>
<dbReference type="OrthoDB" id="9776609at2"/>
<dbReference type="Pfam" id="PF03413">
    <property type="entry name" value="PepSY"/>
    <property type="match status" value="1"/>
</dbReference>
<feature type="transmembrane region" description="Helical" evidence="1">
    <location>
        <begin position="190"/>
        <end position="210"/>
    </location>
</feature>
<evidence type="ECO:0000256" key="1">
    <source>
        <dbReference type="SAM" id="Phobius"/>
    </source>
</evidence>
<dbReference type="Proteomes" id="UP000183339">
    <property type="component" value="Unassembled WGS sequence"/>
</dbReference>
<dbReference type="EMBL" id="FOHI01000007">
    <property type="protein sequence ID" value="SET46681.1"/>
    <property type="molecule type" value="Genomic_DNA"/>
</dbReference>
<dbReference type="RefSeq" id="WP_074708454.1">
    <property type="nucleotide sequence ID" value="NZ_FOHI01000007.1"/>
</dbReference>
<evidence type="ECO:0000313" key="4">
    <source>
        <dbReference type="Proteomes" id="UP000183339"/>
    </source>
</evidence>
<dbReference type="InterPro" id="IPR005625">
    <property type="entry name" value="PepSY-ass_TM"/>
</dbReference>
<dbReference type="PANTHER" id="PTHR34219:SF3">
    <property type="entry name" value="BLL7967 PROTEIN"/>
    <property type="match status" value="1"/>
</dbReference>
<feature type="transmembrane region" description="Helical" evidence="1">
    <location>
        <begin position="334"/>
        <end position="354"/>
    </location>
</feature>